<accession>A0AA40FWY2</accession>
<comment type="caution">
    <text evidence="2">The sequence shown here is derived from an EMBL/GenBank/DDBJ whole genome shotgun (WGS) entry which is preliminary data.</text>
</comment>
<sequence length="107" mass="12660">MKPFRFAQSLLMYKISMNGQRSRLEKFREKGKRRAADVIHCGCKSEKMGRADLRKMGKPTKRKDRAGRKEEKTETKDFDERRRTRRKSERKATLSIVSDELENGRPL</sequence>
<name>A0AA40FWY2_9HYME</name>
<keyword evidence="3" id="KW-1185">Reference proteome</keyword>
<proteinExistence type="predicted"/>
<evidence type="ECO:0000256" key="1">
    <source>
        <dbReference type="SAM" id="MobiDB-lite"/>
    </source>
</evidence>
<feature type="compositionally biased region" description="Basic and acidic residues" evidence="1">
    <location>
        <begin position="67"/>
        <end position="82"/>
    </location>
</feature>
<evidence type="ECO:0000313" key="2">
    <source>
        <dbReference type="EMBL" id="KAK1126893.1"/>
    </source>
</evidence>
<dbReference type="Proteomes" id="UP001177670">
    <property type="component" value="Unassembled WGS sequence"/>
</dbReference>
<reference evidence="2" key="1">
    <citation type="submission" date="2021-10" db="EMBL/GenBank/DDBJ databases">
        <title>Melipona bicolor Genome sequencing and assembly.</title>
        <authorList>
            <person name="Araujo N.S."/>
            <person name="Arias M.C."/>
        </authorList>
    </citation>
    <scope>NUCLEOTIDE SEQUENCE</scope>
    <source>
        <strain evidence="2">USP_2M_L1-L4_2017</strain>
        <tissue evidence="2">Whole body</tissue>
    </source>
</reference>
<feature type="compositionally biased region" description="Basic residues" evidence="1">
    <location>
        <begin position="56"/>
        <end position="66"/>
    </location>
</feature>
<protein>
    <submittedName>
        <fullName evidence="2">Uncharacterized protein</fullName>
    </submittedName>
</protein>
<gene>
    <name evidence="2" type="ORF">K0M31_004514</name>
</gene>
<feature type="region of interest" description="Disordered" evidence="1">
    <location>
        <begin position="46"/>
        <end position="107"/>
    </location>
</feature>
<dbReference type="EMBL" id="JAHYIQ010000013">
    <property type="protein sequence ID" value="KAK1126893.1"/>
    <property type="molecule type" value="Genomic_DNA"/>
</dbReference>
<feature type="compositionally biased region" description="Basic and acidic residues" evidence="1">
    <location>
        <begin position="46"/>
        <end position="55"/>
    </location>
</feature>
<evidence type="ECO:0000313" key="3">
    <source>
        <dbReference type="Proteomes" id="UP001177670"/>
    </source>
</evidence>
<organism evidence="2 3">
    <name type="scientific">Melipona bicolor</name>
    <dbReference type="NCBI Taxonomy" id="60889"/>
    <lineage>
        <taxon>Eukaryota</taxon>
        <taxon>Metazoa</taxon>
        <taxon>Ecdysozoa</taxon>
        <taxon>Arthropoda</taxon>
        <taxon>Hexapoda</taxon>
        <taxon>Insecta</taxon>
        <taxon>Pterygota</taxon>
        <taxon>Neoptera</taxon>
        <taxon>Endopterygota</taxon>
        <taxon>Hymenoptera</taxon>
        <taxon>Apocrita</taxon>
        <taxon>Aculeata</taxon>
        <taxon>Apoidea</taxon>
        <taxon>Anthophila</taxon>
        <taxon>Apidae</taxon>
        <taxon>Melipona</taxon>
    </lineage>
</organism>
<dbReference type="AlphaFoldDB" id="A0AA40FWY2"/>